<reference evidence="2 3" key="1">
    <citation type="submission" date="2018-03" db="EMBL/GenBank/DDBJ databases">
        <title>Whole genome sequencing of Histamine producing bacteria.</title>
        <authorList>
            <person name="Butler K."/>
        </authorList>
    </citation>
    <scope>NUCLEOTIDE SEQUENCE [LARGE SCALE GENOMIC DNA]</scope>
    <source>
        <strain evidence="2 3">JCM 13586</strain>
    </source>
</reference>
<feature type="domain" description="Xylose isomerase-like TIM barrel" evidence="1">
    <location>
        <begin position="102"/>
        <end position="265"/>
    </location>
</feature>
<comment type="caution">
    <text evidence="2">The sequence shown here is derived from an EMBL/GenBank/DDBJ whole genome shotgun (WGS) entry which is preliminary data.</text>
</comment>
<evidence type="ECO:0000313" key="2">
    <source>
        <dbReference type="EMBL" id="PSU27152.1"/>
    </source>
</evidence>
<dbReference type="Gene3D" id="3.20.20.150">
    <property type="entry name" value="Divalent-metal-dependent TIM barrel enzymes"/>
    <property type="match status" value="1"/>
</dbReference>
<organism evidence="2 3">
    <name type="scientific">Photobacterium lutimaris</name>
    <dbReference type="NCBI Taxonomy" id="388278"/>
    <lineage>
        <taxon>Bacteria</taxon>
        <taxon>Pseudomonadati</taxon>
        <taxon>Pseudomonadota</taxon>
        <taxon>Gammaproteobacteria</taxon>
        <taxon>Vibrionales</taxon>
        <taxon>Vibrionaceae</taxon>
        <taxon>Photobacterium</taxon>
    </lineage>
</organism>
<evidence type="ECO:0000259" key="1">
    <source>
        <dbReference type="Pfam" id="PF01261"/>
    </source>
</evidence>
<dbReference type="InterPro" id="IPR036237">
    <property type="entry name" value="Xyl_isomerase-like_sf"/>
</dbReference>
<dbReference type="EMBL" id="PYMH01000030">
    <property type="protein sequence ID" value="PSU27152.1"/>
    <property type="molecule type" value="Genomic_DNA"/>
</dbReference>
<dbReference type="Pfam" id="PF01261">
    <property type="entry name" value="AP_endonuc_2"/>
    <property type="match status" value="1"/>
</dbReference>
<dbReference type="Proteomes" id="UP000241222">
    <property type="component" value="Unassembled WGS sequence"/>
</dbReference>
<dbReference type="InterPro" id="IPR050312">
    <property type="entry name" value="IolE/XylAMocC-like"/>
</dbReference>
<keyword evidence="3" id="KW-1185">Reference proteome</keyword>
<protein>
    <recommendedName>
        <fullName evidence="1">Xylose isomerase-like TIM barrel domain-containing protein</fullName>
    </recommendedName>
</protein>
<dbReference type="InterPro" id="IPR013022">
    <property type="entry name" value="Xyl_isomerase-like_TIM-brl"/>
</dbReference>
<gene>
    <name evidence="2" type="ORF">C9I99_26710</name>
</gene>
<dbReference type="AlphaFoldDB" id="A0A2T3IHM6"/>
<name>A0A2T3IHM6_9GAMM</name>
<dbReference type="OrthoDB" id="9798407at2"/>
<accession>A0A2T3IHM6</accession>
<evidence type="ECO:0000313" key="3">
    <source>
        <dbReference type="Proteomes" id="UP000241222"/>
    </source>
</evidence>
<dbReference type="SUPFAM" id="SSF51658">
    <property type="entry name" value="Xylose isomerase-like"/>
    <property type="match status" value="1"/>
</dbReference>
<proteinExistence type="predicted"/>
<dbReference type="PANTHER" id="PTHR12110">
    <property type="entry name" value="HYDROXYPYRUVATE ISOMERASE"/>
    <property type="match status" value="1"/>
</dbReference>
<sequence>MRYTRRFWYGVQCALLVQWGTPYCRRYAKERRMYLGVQLYAFEKEYVLSEPDYVFRHLAEIGYQAIEMPFLMDVHTYTKKYNLQYSALHTGPDALNDLPEIISHLQSNDCQNLCISGPLAWHDRSLSNFQKTCAFLNEKAELLKSEGIKIHYHNHDFEFKCAEDEISPFEILLEQLDPSLIQFCVDTGWLHMIGLDPVTFLKQYRHRISYAHLRDFLNGKSVALGQGSVDVASIVNELNDNSSLEWLVVEHEPEDAALEKLSVSRSYLKTELSL</sequence>
<dbReference type="PANTHER" id="PTHR12110:SF41">
    <property type="entry name" value="INOSOSE DEHYDRATASE"/>
    <property type="match status" value="1"/>
</dbReference>